<accession>A0A376EEM7</accession>
<dbReference type="AlphaFoldDB" id="A0A376EEM7"/>
<proteinExistence type="predicted"/>
<evidence type="ECO:0000313" key="2">
    <source>
        <dbReference type="Proteomes" id="UP000255224"/>
    </source>
</evidence>
<dbReference type="Proteomes" id="UP000255224">
    <property type="component" value="Unassembled WGS sequence"/>
</dbReference>
<protein>
    <submittedName>
        <fullName evidence="1">Uncharacterized protein</fullName>
    </submittedName>
</protein>
<sequence>MEDVNVSAAMIPYFITEKDVVWVGENRISAYYLVNRKMKEVYTANDDSEN</sequence>
<reference evidence="1 2" key="1">
    <citation type="submission" date="2018-06" db="EMBL/GenBank/DDBJ databases">
        <authorList>
            <consortium name="Pathogen Informatics"/>
            <person name="Doyle S."/>
        </authorList>
    </citation>
    <scope>NUCLEOTIDE SEQUENCE [LARGE SCALE GENOMIC DNA]</scope>
    <source>
        <strain evidence="1 2">NCTC13533</strain>
    </source>
</reference>
<evidence type="ECO:0000313" key="1">
    <source>
        <dbReference type="EMBL" id="STD07898.1"/>
    </source>
</evidence>
<dbReference type="RefSeq" id="WP_164466306.1">
    <property type="nucleotide sequence ID" value="NZ_CP033920.1"/>
</dbReference>
<organism evidence="1 2">
    <name type="scientific">Chryseobacterium carnipullorum</name>
    <dbReference type="NCBI Taxonomy" id="1124835"/>
    <lineage>
        <taxon>Bacteria</taxon>
        <taxon>Pseudomonadati</taxon>
        <taxon>Bacteroidota</taxon>
        <taxon>Flavobacteriia</taxon>
        <taxon>Flavobacteriales</taxon>
        <taxon>Weeksellaceae</taxon>
        <taxon>Chryseobacterium group</taxon>
        <taxon>Chryseobacterium</taxon>
    </lineage>
</organism>
<gene>
    <name evidence="1" type="ORF">NCTC13533_04316</name>
</gene>
<dbReference type="EMBL" id="UFVQ01000003">
    <property type="protein sequence ID" value="STD07898.1"/>
    <property type="molecule type" value="Genomic_DNA"/>
</dbReference>
<name>A0A376EEM7_CHRCU</name>